<reference evidence="1 2" key="1">
    <citation type="submission" date="2023-08" db="EMBL/GenBank/DDBJ databases">
        <title>A Necator americanus chromosomal reference genome.</title>
        <authorList>
            <person name="Ilik V."/>
            <person name="Petrzelkova K.J."/>
            <person name="Pardy F."/>
            <person name="Fuh T."/>
            <person name="Niatou-Singa F.S."/>
            <person name="Gouil Q."/>
            <person name="Baker L."/>
            <person name="Ritchie M.E."/>
            <person name="Jex A.R."/>
            <person name="Gazzola D."/>
            <person name="Li H."/>
            <person name="Toshio Fujiwara R."/>
            <person name="Zhan B."/>
            <person name="Aroian R.V."/>
            <person name="Pafco B."/>
            <person name="Schwarz E.M."/>
        </authorList>
    </citation>
    <scope>NUCLEOTIDE SEQUENCE [LARGE SCALE GENOMIC DNA]</scope>
    <source>
        <strain evidence="1 2">Aroian</strain>
        <tissue evidence="1">Whole animal</tissue>
    </source>
</reference>
<comment type="caution">
    <text evidence="1">The sequence shown here is derived from an EMBL/GenBank/DDBJ whole genome shotgun (WGS) entry which is preliminary data.</text>
</comment>
<gene>
    <name evidence="1" type="primary">Necator_chrII.g6081</name>
    <name evidence="1" type="ORF">RB195_018288</name>
</gene>
<name>A0ABR1C916_NECAM</name>
<sequence length="143" mass="16802">MATLKLYLDYVLTKNIPLLDIQKSRPVCDVASDYDHRPVLLIFMVRFLNRGAQHQPKLDLADLKDDEWRKKFSQLSTEEGVCFASAETKSAYNSVGAFRRVHVYECVYEFMCIWAGDFSQEKRLRRKLRRHLQKTAKTNGRQE</sequence>
<organism evidence="1 2">
    <name type="scientific">Necator americanus</name>
    <name type="common">Human hookworm</name>
    <dbReference type="NCBI Taxonomy" id="51031"/>
    <lineage>
        <taxon>Eukaryota</taxon>
        <taxon>Metazoa</taxon>
        <taxon>Ecdysozoa</taxon>
        <taxon>Nematoda</taxon>
        <taxon>Chromadorea</taxon>
        <taxon>Rhabditida</taxon>
        <taxon>Rhabditina</taxon>
        <taxon>Rhabditomorpha</taxon>
        <taxon>Strongyloidea</taxon>
        <taxon>Ancylostomatidae</taxon>
        <taxon>Bunostominae</taxon>
        <taxon>Necator</taxon>
    </lineage>
</organism>
<proteinExistence type="predicted"/>
<dbReference type="EMBL" id="JAVFWL010000002">
    <property type="protein sequence ID" value="KAK6734994.1"/>
    <property type="molecule type" value="Genomic_DNA"/>
</dbReference>
<keyword evidence="2" id="KW-1185">Reference proteome</keyword>
<accession>A0ABR1C916</accession>
<evidence type="ECO:0000313" key="2">
    <source>
        <dbReference type="Proteomes" id="UP001303046"/>
    </source>
</evidence>
<protein>
    <submittedName>
        <fullName evidence="1">Uncharacterized protein</fullName>
    </submittedName>
</protein>
<evidence type="ECO:0000313" key="1">
    <source>
        <dbReference type="EMBL" id="KAK6734994.1"/>
    </source>
</evidence>
<dbReference type="Proteomes" id="UP001303046">
    <property type="component" value="Unassembled WGS sequence"/>
</dbReference>